<dbReference type="InterPro" id="IPR041588">
    <property type="entry name" value="Integrase_H2C2"/>
</dbReference>
<gene>
    <name evidence="2" type="ORF">DEA37_0002444</name>
</gene>
<dbReference type="InterPro" id="IPR052160">
    <property type="entry name" value="Gypsy_RT_Integrase-like"/>
</dbReference>
<dbReference type="EMBL" id="QNGE01006152">
    <property type="protein sequence ID" value="KAA3671585.1"/>
    <property type="molecule type" value="Genomic_DNA"/>
</dbReference>
<protein>
    <recommendedName>
        <fullName evidence="1">Integrase zinc-binding domain-containing protein</fullName>
    </recommendedName>
</protein>
<evidence type="ECO:0000313" key="3">
    <source>
        <dbReference type="Proteomes" id="UP000324629"/>
    </source>
</evidence>
<dbReference type="Proteomes" id="UP000324629">
    <property type="component" value="Unassembled WGS sequence"/>
</dbReference>
<keyword evidence="3" id="KW-1185">Reference proteome</keyword>
<dbReference type="AlphaFoldDB" id="A0A5J4N7Q7"/>
<evidence type="ECO:0000313" key="2">
    <source>
        <dbReference type="EMBL" id="KAA3671585.1"/>
    </source>
</evidence>
<dbReference type="PANTHER" id="PTHR47266">
    <property type="entry name" value="ENDONUCLEASE-RELATED"/>
    <property type="match status" value="1"/>
</dbReference>
<reference evidence="2 3" key="1">
    <citation type="journal article" date="2019" name="Gigascience">
        <title>Whole-genome sequence of the oriental lung fluke Paragonimus westermani.</title>
        <authorList>
            <person name="Oey H."/>
            <person name="Zakrzewski M."/>
            <person name="Narain K."/>
            <person name="Devi K.R."/>
            <person name="Agatsuma T."/>
            <person name="Nawaratna S."/>
            <person name="Gobert G.N."/>
            <person name="Jones M.K."/>
            <person name="Ragan M.A."/>
            <person name="McManus D.P."/>
            <person name="Krause L."/>
        </authorList>
    </citation>
    <scope>NUCLEOTIDE SEQUENCE [LARGE SCALE GENOMIC DNA]</scope>
    <source>
        <strain evidence="2 3">IND2009</strain>
    </source>
</reference>
<dbReference type="Pfam" id="PF17921">
    <property type="entry name" value="Integrase_H2C2"/>
    <property type="match status" value="1"/>
</dbReference>
<accession>A0A5J4N7Q7</accession>
<organism evidence="2 3">
    <name type="scientific">Paragonimus westermani</name>
    <dbReference type="NCBI Taxonomy" id="34504"/>
    <lineage>
        <taxon>Eukaryota</taxon>
        <taxon>Metazoa</taxon>
        <taxon>Spiralia</taxon>
        <taxon>Lophotrochozoa</taxon>
        <taxon>Platyhelminthes</taxon>
        <taxon>Trematoda</taxon>
        <taxon>Digenea</taxon>
        <taxon>Plagiorchiida</taxon>
        <taxon>Troglotremata</taxon>
        <taxon>Troglotrematidae</taxon>
        <taxon>Paragonimus</taxon>
    </lineage>
</organism>
<sequence length="78" mass="9252">MEDSMSRKFWWSQQRRDITNFCNHCTECLWLKNPHMAHRAPLRPIITGYPNSIVEMDIIGPLPETSRANRYILVLVDH</sequence>
<comment type="caution">
    <text evidence="2">The sequence shown here is derived from an EMBL/GenBank/DDBJ whole genome shotgun (WGS) entry which is preliminary data.</text>
</comment>
<evidence type="ECO:0000259" key="1">
    <source>
        <dbReference type="Pfam" id="PF17921"/>
    </source>
</evidence>
<name>A0A5J4N7Q7_9TREM</name>
<feature type="domain" description="Integrase zinc-binding" evidence="1">
    <location>
        <begin position="3"/>
        <end position="29"/>
    </location>
</feature>
<feature type="non-terminal residue" evidence="2">
    <location>
        <position position="78"/>
    </location>
</feature>
<proteinExistence type="predicted"/>